<reference evidence="2 3" key="1">
    <citation type="submission" date="2020-11" db="EMBL/GenBank/DDBJ databases">
        <title>Erythrobacter sediminis sp. nov., a marine bacterium from a tidal flat of Garorim Bay.</title>
        <authorList>
            <person name="Kim D."/>
            <person name="Yoo Y."/>
            <person name="Kim J.-J."/>
        </authorList>
    </citation>
    <scope>NUCLEOTIDE SEQUENCE [LARGE SCALE GENOMIC DNA]</scope>
    <source>
        <strain evidence="2 3">JGD-13</strain>
    </source>
</reference>
<evidence type="ECO:0008006" key="4">
    <source>
        <dbReference type="Google" id="ProtNLM"/>
    </source>
</evidence>
<accession>A0ABS0N0M3</accession>
<proteinExistence type="predicted"/>
<feature type="region of interest" description="Disordered" evidence="1">
    <location>
        <begin position="133"/>
        <end position="154"/>
    </location>
</feature>
<dbReference type="EMBL" id="JAEANY010000001">
    <property type="protein sequence ID" value="MBH5321518.1"/>
    <property type="molecule type" value="Genomic_DNA"/>
</dbReference>
<evidence type="ECO:0000313" key="3">
    <source>
        <dbReference type="Proteomes" id="UP000602442"/>
    </source>
</evidence>
<keyword evidence="3" id="KW-1185">Reference proteome</keyword>
<comment type="caution">
    <text evidence="2">The sequence shown here is derived from an EMBL/GenBank/DDBJ whole genome shotgun (WGS) entry which is preliminary data.</text>
</comment>
<organism evidence="2 3">
    <name type="scientific">Aurantiacibacter sediminis</name>
    <dbReference type="NCBI Taxonomy" id="2793064"/>
    <lineage>
        <taxon>Bacteria</taxon>
        <taxon>Pseudomonadati</taxon>
        <taxon>Pseudomonadota</taxon>
        <taxon>Alphaproteobacteria</taxon>
        <taxon>Sphingomonadales</taxon>
        <taxon>Erythrobacteraceae</taxon>
        <taxon>Aurantiacibacter</taxon>
    </lineage>
</organism>
<name>A0ABS0N0M3_9SPHN</name>
<protein>
    <recommendedName>
        <fullName evidence="4">DUF3617 family protein</fullName>
    </recommendedName>
</protein>
<evidence type="ECO:0000256" key="1">
    <source>
        <dbReference type="SAM" id="MobiDB-lite"/>
    </source>
</evidence>
<dbReference type="Proteomes" id="UP000602442">
    <property type="component" value="Unassembled WGS sequence"/>
</dbReference>
<gene>
    <name evidence="2" type="ORF">I5L03_02825</name>
</gene>
<evidence type="ECO:0000313" key="2">
    <source>
        <dbReference type="EMBL" id="MBH5321518.1"/>
    </source>
</evidence>
<sequence length="154" mass="16573">MCAASAVIPVSAASQEVYGPAVETEVDQEVPLTIVEERPCETEATEEGVILVCRQLDETERYRSPIPREVQSDRTVIPGLTDPPCWVTNPGAVGTSACIRVGYAPEPAYMLDFSTLPEPLASDQVELVTEVENAAPSAEQLSGERVPIDLSEDD</sequence>